<dbReference type="Pfam" id="PF00300">
    <property type="entry name" value="His_Phos_1"/>
    <property type="match status" value="1"/>
</dbReference>
<organism evidence="3 4">
    <name type="scientific">Malassezia japonica</name>
    <dbReference type="NCBI Taxonomy" id="223818"/>
    <lineage>
        <taxon>Eukaryota</taxon>
        <taxon>Fungi</taxon>
        <taxon>Dikarya</taxon>
        <taxon>Basidiomycota</taxon>
        <taxon>Ustilaginomycotina</taxon>
        <taxon>Malasseziomycetes</taxon>
        <taxon>Malasseziales</taxon>
        <taxon>Malasseziaceae</taxon>
        <taxon>Malassezia</taxon>
    </lineage>
</organism>
<dbReference type="GO" id="GO:0043456">
    <property type="term" value="P:regulation of pentose-phosphate shunt"/>
    <property type="evidence" value="ECO:0007669"/>
    <property type="project" value="TreeGrafter"/>
</dbReference>
<feature type="region of interest" description="Disordered" evidence="2">
    <location>
        <begin position="318"/>
        <end position="341"/>
    </location>
</feature>
<dbReference type="SUPFAM" id="SSF53254">
    <property type="entry name" value="Phosphoglycerate mutase-like"/>
    <property type="match status" value="1"/>
</dbReference>
<dbReference type="GeneID" id="85224572"/>
<dbReference type="AlphaFoldDB" id="A0AAF0EW55"/>
<gene>
    <name evidence="3" type="ORF">MJAP1_000923</name>
</gene>
<name>A0AAF0EW55_9BASI</name>
<sequence>MDDDAPIALLTVIRHAQSRANVERVLQGVTDAPLSAEGEAQLVKLEEAWRPTDAARNLYDLPTPHLVVASPIGRARKTAAAVVRGLGMEVTDVGDTTFRSPKAEVPDTTRHTHLVYDSGLSERNFGAAECTAKGKLVSDYERPPASFIGRADSNKSFHDRVKSVSSKWLDWLVAVAQREGLARDVPCTHDVDSREATPDECAAVALASEPRAVEAIEAHVLPKEELPRAAQHGTAPVEADAPAPTKRLLATEAVRDVPHLVLVSHGQWIHTFLRHAIPELRDTFYVKSNNTALFTLGVHLNDDGTPRLSLLRQNDTAHLGAARPKKAKTKQRTTLDALWRP</sequence>
<dbReference type="Proteomes" id="UP001217754">
    <property type="component" value="Chromosome 1"/>
</dbReference>
<dbReference type="GO" id="GO:0045820">
    <property type="term" value="P:negative regulation of glycolytic process"/>
    <property type="evidence" value="ECO:0007669"/>
    <property type="project" value="TreeGrafter"/>
</dbReference>
<dbReference type="SMART" id="SM00855">
    <property type="entry name" value="PGAM"/>
    <property type="match status" value="1"/>
</dbReference>
<dbReference type="Gene3D" id="3.40.50.1240">
    <property type="entry name" value="Phosphoglycerate mutase-like"/>
    <property type="match status" value="1"/>
</dbReference>
<evidence type="ECO:0000313" key="3">
    <source>
        <dbReference type="EMBL" id="WFD37975.1"/>
    </source>
</evidence>
<dbReference type="GO" id="GO:0004331">
    <property type="term" value="F:fructose-2,6-bisphosphate 2-phosphatase activity"/>
    <property type="evidence" value="ECO:0007669"/>
    <property type="project" value="TreeGrafter"/>
</dbReference>
<evidence type="ECO:0000256" key="1">
    <source>
        <dbReference type="ARBA" id="ARBA00022801"/>
    </source>
</evidence>
<keyword evidence="1" id="KW-0378">Hydrolase</keyword>
<dbReference type="EMBL" id="CP119958">
    <property type="protein sequence ID" value="WFD37975.1"/>
    <property type="molecule type" value="Genomic_DNA"/>
</dbReference>
<dbReference type="InterPro" id="IPR029033">
    <property type="entry name" value="His_PPase_superfam"/>
</dbReference>
<evidence type="ECO:0000256" key="2">
    <source>
        <dbReference type="SAM" id="MobiDB-lite"/>
    </source>
</evidence>
<dbReference type="InterPro" id="IPR013078">
    <property type="entry name" value="His_Pase_superF_clade-1"/>
</dbReference>
<accession>A0AAF0EW55</accession>
<dbReference type="GO" id="GO:0005829">
    <property type="term" value="C:cytosol"/>
    <property type="evidence" value="ECO:0007669"/>
    <property type="project" value="TreeGrafter"/>
</dbReference>
<dbReference type="InterPro" id="IPR051695">
    <property type="entry name" value="Phosphoglycerate_Mutase"/>
</dbReference>
<protein>
    <recommendedName>
        <fullName evidence="5">Phosphoglycerate mutase</fullName>
    </recommendedName>
</protein>
<evidence type="ECO:0000313" key="4">
    <source>
        <dbReference type="Proteomes" id="UP001217754"/>
    </source>
</evidence>
<evidence type="ECO:0008006" key="5">
    <source>
        <dbReference type="Google" id="ProtNLM"/>
    </source>
</evidence>
<proteinExistence type="predicted"/>
<dbReference type="RefSeq" id="XP_060120872.1">
    <property type="nucleotide sequence ID" value="XM_060264889.1"/>
</dbReference>
<dbReference type="CDD" id="cd07067">
    <property type="entry name" value="HP_PGM_like"/>
    <property type="match status" value="1"/>
</dbReference>
<dbReference type="PANTHER" id="PTHR46517">
    <property type="entry name" value="FRUCTOSE-2,6-BISPHOSPHATASE TIGAR"/>
    <property type="match status" value="1"/>
</dbReference>
<reference evidence="3" key="1">
    <citation type="submission" date="2023-03" db="EMBL/GenBank/DDBJ databases">
        <title>Mating type loci evolution in Malassezia.</title>
        <authorList>
            <person name="Coelho M.A."/>
        </authorList>
    </citation>
    <scope>NUCLEOTIDE SEQUENCE</scope>
    <source>
        <strain evidence="3">CBS 9431</strain>
    </source>
</reference>
<dbReference type="PANTHER" id="PTHR46517:SF1">
    <property type="entry name" value="FRUCTOSE-2,6-BISPHOSPHATASE TIGAR"/>
    <property type="match status" value="1"/>
</dbReference>
<keyword evidence="4" id="KW-1185">Reference proteome</keyword>